<feature type="domain" description="Inosine/uridine-preferring nucleoside hydrolase" evidence="4">
    <location>
        <begin position="5"/>
        <end position="377"/>
    </location>
</feature>
<reference evidence="6" key="1">
    <citation type="journal article" date="2012" name="MBio">
        <title>Comparative genome analysis of Trichophyton rubrum and related dermatophytes reveals candidate genes involved in infection.</title>
        <authorList>
            <person name="Martinez D.A."/>
            <person name="Oliver B.G."/>
            <person name="Graeser Y."/>
            <person name="Goldberg J.M."/>
            <person name="Li W."/>
            <person name="Martinez-Rossi N.M."/>
            <person name="Monod M."/>
            <person name="Shelest E."/>
            <person name="Barton R.C."/>
            <person name="Birch E."/>
            <person name="Brakhage A.A."/>
            <person name="Chen Z."/>
            <person name="Gurr S.J."/>
            <person name="Heiman D."/>
            <person name="Heitman J."/>
            <person name="Kosti I."/>
            <person name="Rossi A."/>
            <person name="Saif S."/>
            <person name="Samalova M."/>
            <person name="Saunders C.W."/>
            <person name="Shea T."/>
            <person name="Summerbell R.C."/>
            <person name="Xu J."/>
            <person name="Young S."/>
            <person name="Zeng Q."/>
            <person name="Birren B.W."/>
            <person name="Cuomo C.A."/>
            <person name="White T.C."/>
        </authorList>
    </citation>
    <scope>NUCLEOTIDE SEQUENCE [LARGE SCALE GENOMIC DNA]</scope>
    <source>
        <strain evidence="6">ATCC MYA-4604 / CBS 118893</strain>
    </source>
</reference>
<name>E4UTT9_ARTGP</name>
<dbReference type="PANTHER" id="PTHR12304">
    <property type="entry name" value="INOSINE-URIDINE PREFERRING NUCLEOSIDE HYDROLASE"/>
    <property type="match status" value="1"/>
</dbReference>
<evidence type="ECO:0000313" key="5">
    <source>
        <dbReference type="EMBL" id="EFR01582.1"/>
    </source>
</evidence>
<evidence type="ECO:0000256" key="3">
    <source>
        <dbReference type="ARBA" id="ARBA00023295"/>
    </source>
</evidence>
<dbReference type="InParanoid" id="E4UTT9"/>
<dbReference type="HOGENOM" id="CLU_036838_9_0_1"/>
<dbReference type="InterPro" id="IPR036452">
    <property type="entry name" value="Ribo_hydro-like"/>
</dbReference>
<evidence type="ECO:0000313" key="6">
    <source>
        <dbReference type="Proteomes" id="UP000002669"/>
    </source>
</evidence>
<organism evidence="6">
    <name type="scientific">Arthroderma gypseum (strain ATCC MYA-4604 / CBS 118893)</name>
    <name type="common">Microsporum gypseum</name>
    <dbReference type="NCBI Taxonomy" id="535722"/>
    <lineage>
        <taxon>Eukaryota</taxon>
        <taxon>Fungi</taxon>
        <taxon>Dikarya</taxon>
        <taxon>Ascomycota</taxon>
        <taxon>Pezizomycotina</taxon>
        <taxon>Eurotiomycetes</taxon>
        <taxon>Eurotiomycetidae</taxon>
        <taxon>Onygenales</taxon>
        <taxon>Arthrodermataceae</taxon>
        <taxon>Nannizzia</taxon>
    </lineage>
</organism>
<dbReference type="Gene3D" id="3.90.245.10">
    <property type="entry name" value="Ribonucleoside hydrolase-like"/>
    <property type="match status" value="1"/>
</dbReference>
<dbReference type="InterPro" id="IPR023186">
    <property type="entry name" value="IUNH"/>
</dbReference>
<dbReference type="SUPFAM" id="SSF53590">
    <property type="entry name" value="Nucleoside hydrolase"/>
    <property type="match status" value="1"/>
</dbReference>
<dbReference type="RefSeq" id="XP_003174412.1">
    <property type="nucleotide sequence ID" value="XM_003174364.1"/>
</dbReference>
<dbReference type="GO" id="GO:0006152">
    <property type="term" value="P:purine nucleoside catabolic process"/>
    <property type="evidence" value="ECO:0007669"/>
    <property type="project" value="TreeGrafter"/>
</dbReference>
<sequence length="429" mass="47000">MPKRIIIDTDPGVDDILALLLAFSASSAELEVLLVSLTFGNIEIKKCLHNAVSLFHVIEKELAHRGEAGEHTFSALKACRPILACGAEGPLDGSKVDAGYFHGHDGLGNVHTKCPHLSADDTYQALFSGQEAADEEKEKLFIPSRQPSHLEMLRLLRENEEDSITIVAVGPLTNLALAAAEDLPTFLRAKEVVIMGGAIDEPGNVTPFAEFNVFADPLAAAQLFALTSLNPRRTWPTSSPMPCPTLPGKKRLTLKMAPLDLTHAHNFTPTAFREAITAHLQRNSPLAELISTVVEHTFSTISGLKLARREATTAEEEMSLHDPVCVWYVLTSDEGWTWRERDVRVETVAQWTRGATVVDRRIVGRIDTDVVDKVVVEEDDAGVEVEVEVEAEEREDDRGGWRAGGNRVGVLERGPGSLLSEEILQRVFA</sequence>
<keyword evidence="2 5" id="KW-0378">Hydrolase</keyword>
<comment type="similarity">
    <text evidence="1">Belongs to the IUNH family.</text>
</comment>
<dbReference type="eggNOG" id="KOG2938">
    <property type="taxonomic scope" value="Eukaryota"/>
</dbReference>
<dbReference type="GO" id="GO:0005829">
    <property type="term" value="C:cytosol"/>
    <property type="evidence" value="ECO:0007669"/>
    <property type="project" value="TreeGrafter"/>
</dbReference>
<evidence type="ECO:0000259" key="4">
    <source>
        <dbReference type="Pfam" id="PF01156"/>
    </source>
</evidence>
<dbReference type="EMBL" id="DS989824">
    <property type="protein sequence ID" value="EFR01582.1"/>
    <property type="molecule type" value="Genomic_DNA"/>
</dbReference>
<protein>
    <submittedName>
        <fullName evidence="5">Inosine-uridine preferring nucleoside hydrolase</fullName>
    </submittedName>
</protein>
<dbReference type="PANTHER" id="PTHR12304:SF56">
    <property type="entry name" value="HYDROLASE, PUTATIVE (AFU_ORTHOLOGUE AFUA_1G11790)-RELATED"/>
    <property type="match status" value="1"/>
</dbReference>
<evidence type="ECO:0000256" key="1">
    <source>
        <dbReference type="ARBA" id="ARBA00009176"/>
    </source>
</evidence>
<dbReference type="Pfam" id="PF01156">
    <property type="entry name" value="IU_nuc_hydro"/>
    <property type="match status" value="1"/>
</dbReference>
<dbReference type="Proteomes" id="UP000002669">
    <property type="component" value="Unassembled WGS sequence"/>
</dbReference>
<dbReference type="GeneID" id="10029706"/>
<dbReference type="OrthoDB" id="5783963at2759"/>
<evidence type="ECO:0000256" key="2">
    <source>
        <dbReference type="ARBA" id="ARBA00022801"/>
    </source>
</evidence>
<dbReference type="AlphaFoldDB" id="E4UTT9"/>
<dbReference type="OMA" id="RNVVSMF"/>
<dbReference type="GO" id="GO:0008477">
    <property type="term" value="F:purine nucleosidase activity"/>
    <property type="evidence" value="ECO:0007669"/>
    <property type="project" value="TreeGrafter"/>
</dbReference>
<dbReference type="InterPro" id="IPR001910">
    <property type="entry name" value="Inosine/uridine_hydrolase_dom"/>
</dbReference>
<dbReference type="VEuPathDB" id="FungiDB:MGYG_04585"/>
<dbReference type="STRING" id="535722.E4UTT9"/>
<gene>
    <name evidence="5" type="ORF">MGYG_04585</name>
</gene>
<keyword evidence="3" id="KW-0326">Glycosidase</keyword>
<keyword evidence="6" id="KW-1185">Reference proteome</keyword>
<proteinExistence type="inferred from homology"/>
<accession>E4UTT9</accession>